<keyword evidence="2" id="KW-0472">Membrane</keyword>
<feature type="transmembrane region" description="Helical" evidence="2">
    <location>
        <begin position="219"/>
        <end position="237"/>
    </location>
</feature>
<dbReference type="InterPro" id="IPR056691">
    <property type="entry name" value="DUF7789"/>
</dbReference>
<gene>
    <name evidence="4" type="ORF">PoB_007607300</name>
</gene>
<keyword evidence="2" id="KW-0812">Transmembrane</keyword>
<evidence type="ECO:0000256" key="1">
    <source>
        <dbReference type="SAM" id="MobiDB-lite"/>
    </source>
</evidence>
<evidence type="ECO:0000259" key="3">
    <source>
        <dbReference type="Pfam" id="PF25044"/>
    </source>
</evidence>
<protein>
    <submittedName>
        <fullName evidence="4">Conserved plasma membrane protein</fullName>
    </submittedName>
</protein>
<name>A0AAV4DZN0_9GAST</name>
<sequence>MNDVRMEPKEDRVEIIESGSGAEPGPGLENGDVQEAVPESPITFSSMGLPTTNRLQDTAMGKVRQLNDTSWQERIFFIMMLVSILAVLGFTIYRVATVDQAEPDFTFGLVLLLQAGFCLIYLIDGILRERPSEIFILCLATLVIAFYLVMNYAEGIQTDIKLVRLIVAICLAPFLIGMGLYIAWQYYVSKRIIFRTVGADATWQGMLQRLLIFQDMLKFDLQLGASMVILILVSGFDVSTRDIVVLAVGIPITFAWFLIGINAMPAESKPWAIVFAIVSPAEVGYIMYRFYKVEGYLSEKGGLASAVIICGSVALIIRVIVMILFVLIFQSFGKGLKEQIRSMKR</sequence>
<feature type="compositionally biased region" description="Basic and acidic residues" evidence="1">
    <location>
        <begin position="1"/>
        <end position="15"/>
    </location>
</feature>
<feature type="transmembrane region" description="Helical" evidence="2">
    <location>
        <begin position="243"/>
        <end position="264"/>
    </location>
</feature>
<feature type="transmembrane region" description="Helical" evidence="2">
    <location>
        <begin position="271"/>
        <end position="291"/>
    </location>
</feature>
<dbReference type="Proteomes" id="UP000735302">
    <property type="component" value="Unassembled WGS sequence"/>
</dbReference>
<evidence type="ECO:0000313" key="5">
    <source>
        <dbReference type="Proteomes" id="UP000735302"/>
    </source>
</evidence>
<feature type="transmembrane region" description="Helical" evidence="2">
    <location>
        <begin position="165"/>
        <end position="184"/>
    </location>
</feature>
<feature type="transmembrane region" description="Helical" evidence="2">
    <location>
        <begin position="75"/>
        <end position="93"/>
    </location>
</feature>
<organism evidence="4 5">
    <name type="scientific">Plakobranchus ocellatus</name>
    <dbReference type="NCBI Taxonomy" id="259542"/>
    <lineage>
        <taxon>Eukaryota</taxon>
        <taxon>Metazoa</taxon>
        <taxon>Spiralia</taxon>
        <taxon>Lophotrochozoa</taxon>
        <taxon>Mollusca</taxon>
        <taxon>Gastropoda</taxon>
        <taxon>Heterobranchia</taxon>
        <taxon>Euthyneura</taxon>
        <taxon>Panpulmonata</taxon>
        <taxon>Sacoglossa</taxon>
        <taxon>Placobranchoidea</taxon>
        <taxon>Plakobranchidae</taxon>
        <taxon>Plakobranchus</taxon>
    </lineage>
</organism>
<keyword evidence="5" id="KW-1185">Reference proteome</keyword>
<feature type="transmembrane region" description="Helical" evidence="2">
    <location>
        <begin position="105"/>
        <end position="122"/>
    </location>
</feature>
<dbReference type="PANTHER" id="PTHR39299:SF1">
    <property type="entry name" value="TRANSMEMBRANE PROTEIN"/>
    <property type="match status" value="1"/>
</dbReference>
<dbReference type="PANTHER" id="PTHR39299">
    <property type="entry name" value="TRANSMEMBRANE PROTEIN"/>
    <property type="match status" value="1"/>
</dbReference>
<comment type="caution">
    <text evidence="4">The sequence shown here is derived from an EMBL/GenBank/DDBJ whole genome shotgun (WGS) entry which is preliminary data.</text>
</comment>
<feature type="transmembrane region" description="Helical" evidence="2">
    <location>
        <begin position="134"/>
        <end position="153"/>
    </location>
</feature>
<dbReference type="EMBL" id="BLXT01008494">
    <property type="protein sequence ID" value="GFO49568.1"/>
    <property type="molecule type" value="Genomic_DNA"/>
</dbReference>
<feature type="domain" description="DUF7789" evidence="3">
    <location>
        <begin position="197"/>
        <end position="326"/>
    </location>
</feature>
<evidence type="ECO:0000313" key="4">
    <source>
        <dbReference type="EMBL" id="GFO49568.1"/>
    </source>
</evidence>
<dbReference type="AlphaFoldDB" id="A0AAV4DZN0"/>
<feature type="region of interest" description="Disordered" evidence="1">
    <location>
        <begin position="1"/>
        <end position="28"/>
    </location>
</feature>
<reference evidence="4 5" key="1">
    <citation type="journal article" date="2021" name="Elife">
        <title>Chloroplast acquisition without the gene transfer in kleptoplastic sea slugs, Plakobranchus ocellatus.</title>
        <authorList>
            <person name="Maeda T."/>
            <person name="Takahashi S."/>
            <person name="Yoshida T."/>
            <person name="Shimamura S."/>
            <person name="Takaki Y."/>
            <person name="Nagai Y."/>
            <person name="Toyoda A."/>
            <person name="Suzuki Y."/>
            <person name="Arimoto A."/>
            <person name="Ishii H."/>
            <person name="Satoh N."/>
            <person name="Nishiyama T."/>
            <person name="Hasebe M."/>
            <person name="Maruyama T."/>
            <person name="Minagawa J."/>
            <person name="Obokata J."/>
            <person name="Shigenobu S."/>
        </authorList>
    </citation>
    <scope>NUCLEOTIDE SEQUENCE [LARGE SCALE GENOMIC DNA]</scope>
</reference>
<accession>A0AAV4DZN0</accession>
<feature type="domain" description="DUF7789" evidence="3">
    <location>
        <begin position="61"/>
        <end position="180"/>
    </location>
</feature>
<dbReference type="Pfam" id="PF25044">
    <property type="entry name" value="DUF7789"/>
    <property type="match status" value="2"/>
</dbReference>
<feature type="transmembrane region" description="Helical" evidence="2">
    <location>
        <begin position="303"/>
        <end position="329"/>
    </location>
</feature>
<proteinExistence type="predicted"/>
<evidence type="ECO:0000256" key="2">
    <source>
        <dbReference type="SAM" id="Phobius"/>
    </source>
</evidence>
<keyword evidence="2" id="KW-1133">Transmembrane helix</keyword>